<organism evidence="3 4">
    <name type="scientific">Actinophytocola algeriensis</name>
    <dbReference type="NCBI Taxonomy" id="1768010"/>
    <lineage>
        <taxon>Bacteria</taxon>
        <taxon>Bacillati</taxon>
        <taxon>Actinomycetota</taxon>
        <taxon>Actinomycetes</taxon>
        <taxon>Pseudonocardiales</taxon>
        <taxon>Pseudonocardiaceae</taxon>
    </lineage>
</organism>
<protein>
    <submittedName>
        <fullName evidence="3">2-polyprenyl-3-methyl-5-hydroxy-6-metoxy-1, 4-benzoquinol methylase</fullName>
    </submittedName>
</protein>
<dbReference type="PANTHER" id="PTHR45128:SF2">
    <property type="entry name" value="METHYLTRANSFERASE DOMAIN-CONTAINING PROTEIN"/>
    <property type="match status" value="1"/>
</dbReference>
<dbReference type="Gene3D" id="3.40.50.150">
    <property type="entry name" value="Vaccinia Virus protein VP39"/>
    <property type="match status" value="1"/>
</dbReference>
<evidence type="ECO:0000313" key="3">
    <source>
        <dbReference type="EMBL" id="MBB4911063.1"/>
    </source>
</evidence>
<dbReference type="GO" id="GO:0032259">
    <property type="term" value="P:methylation"/>
    <property type="evidence" value="ECO:0007669"/>
    <property type="project" value="UniProtKB-KW"/>
</dbReference>
<dbReference type="InterPro" id="IPR029063">
    <property type="entry name" value="SAM-dependent_MTases_sf"/>
</dbReference>
<dbReference type="RefSeq" id="WP_221464681.1">
    <property type="nucleotide sequence ID" value="NZ_JACHJQ010000008.1"/>
</dbReference>
<dbReference type="InterPro" id="IPR053173">
    <property type="entry name" value="SAM-binding_MTase"/>
</dbReference>
<evidence type="ECO:0000259" key="2">
    <source>
        <dbReference type="Pfam" id="PF21320"/>
    </source>
</evidence>
<evidence type="ECO:0000313" key="4">
    <source>
        <dbReference type="Proteomes" id="UP000520767"/>
    </source>
</evidence>
<dbReference type="SUPFAM" id="SSF46785">
    <property type="entry name" value="Winged helix' DNA-binding domain"/>
    <property type="match status" value="1"/>
</dbReference>
<keyword evidence="3" id="KW-0808">Transferase</keyword>
<dbReference type="InterPro" id="IPR025714">
    <property type="entry name" value="Methyltranfer_dom"/>
</dbReference>
<dbReference type="AlphaFoldDB" id="A0A7W7QCT1"/>
<accession>A0A7W7QCT1</accession>
<dbReference type="InterPro" id="IPR048711">
    <property type="entry name" value="WHD_Rv2258c"/>
</dbReference>
<feature type="domain" description="S-adenosylmethionine-dependent methyltransferase Rv2258c-like winged HTH" evidence="2">
    <location>
        <begin position="3"/>
        <end position="72"/>
    </location>
</feature>
<dbReference type="Pfam" id="PF13847">
    <property type="entry name" value="Methyltransf_31"/>
    <property type="match status" value="1"/>
</dbReference>
<evidence type="ECO:0000259" key="1">
    <source>
        <dbReference type="Pfam" id="PF13847"/>
    </source>
</evidence>
<dbReference type="InterPro" id="IPR036390">
    <property type="entry name" value="WH_DNA-bd_sf"/>
</dbReference>
<dbReference type="PANTHER" id="PTHR45128">
    <property type="entry name" value="METHYLTRANSFERASE TYPE 11"/>
    <property type="match status" value="1"/>
</dbReference>
<feature type="domain" description="Methyltransferase" evidence="1">
    <location>
        <begin position="151"/>
        <end position="262"/>
    </location>
</feature>
<dbReference type="EMBL" id="JACHJQ010000008">
    <property type="protein sequence ID" value="MBB4911063.1"/>
    <property type="molecule type" value="Genomic_DNA"/>
</dbReference>
<dbReference type="Pfam" id="PF21320">
    <property type="entry name" value="WHD_Rv2258c"/>
    <property type="match status" value="1"/>
</dbReference>
<keyword evidence="3" id="KW-0489">Methyltransferase</keyword>
<dbReference type="GO" id="GO:0008168">
    <property type="term" value="F:methyltransferase activity"/>
    <property type="evidence" value="ECO:0007669"/>
    <property type="project" value="UniProtKB-KW"/>
</dbReference>
<reference evidence="3 4" key="1">
    <citation type="submission" date="2020-08" db="EMBL/GenBank/DDBJ databases">
        <title>Genomic Encyclopedia of Type Strains, Phase III (KMG-III): the genomes of soil and plant-associated and newly described type strains.</title>
        <authorList>
            <person name="Whitman W."/>
        </authorList>
    </citation>
    <scope>NUCLEOTIDE SEQUENCE [LARGE SCALE GENOMIC DNA]</scope>
    <source>
        <strain evidence="3 4">CECT 8960</strain>
    </source>
</reference>
<name>A0A7W7QCT1_9PSEU</name>
<comment type="caution">
    <text evidence="3">The sequence shown here is derived from an EMBL/GenBank/DDBJ whole genome shotgun (WGS) entry which is preliminary data.</text>
</comment>
<keyword evidence="4" id="KW-1185">Reference proteome</keyword>
<dbReference type="SUPFAM" id="SSF53335">
    <property type="entry name" value="S-adenosyl-L-methionine-dependent methyltransferases"/>
    <property type="match status" value="1"/>
</dbReference>
<dbReference type="CDD" id="cd02440">
    <property type="entry name" value="AdoMet_MTases"/>
    <property type="match status" value="1"/>
</dbReference>
<proteinExistence type="predicted"/>
<sequence>MYLGERLGLYRALADGEAVTSGELAARVGADERYVREWLEHQAVNEMVEVDDPKADATARRYRLPAEHVPVLVDEDDLRYGTQTSIGLVRVARGMAALVDAYRDGTAPPSIPWGPEGRANPNRARFVNLLGSEWLPAVPDVDARLRADPPARVADLACGMGWSSIAMARAYPNIVVDGLDLDEDAIAAAQANAKQAGVADRVRFSATDAALLPAANRYDLVTIIEALHDMSHPVATLRTARDLLAEGGTVVVADTRTADEFTVPASPYERQDYGWSLVSCLPAAMGDAGTAATGTIMRPGTLRRYATEAGFSEVRVLPIDTDYWRFYQLVR</sequence>
<gene>
    <name evidence="3" type="ORF">FHR82_007322</name>
</gene>
<dbReference type="Proteomes" id="UP000520767">
    <property type="component" value="Unassembled WGS sequence"/>
</dbReference>